<protein>
    <submittedName>
        <fullName evidence="1">Uncharacterized protein</fullName>
    </submittedName>
</protein>
<proteinExistence type="predicted"/>
<sequence length="100" mass="10696">GSPKDYFRYTPKGAAALAEHAGLEVVKLYAPGDLALVSGTMQGMVWSSSLWPSWSSWPSPRHDAAILVRPARAHGGGPASWRRFSKPPAERFCAAAQGFG</sequence>
<accession>A0ABN9Y996</accession>
<reference evidence="1" key="1">
    <citation type="submission" date="2023-10" db="EMBL/GenBank/DDBJ databases">
        <authorList>
            <person name="Chen Y."/>
            <person name="Shah S."/>
            <person name="Dougan E. K."/>
            <person name="Thang M."/>
            <person name="Chan C."/>
        </authorList>
    </citation>
    <scope>NUCLEOTIDE SEQUENCE [LARGE SCALE GENOMIC DNA]</scope>
</reference>
<keyword evidence="2" id="KW-1185">Reference proteome</keyword>
<feature type="non-terminal residue" evidence="1">
    <location>
        <position position="1"/>
    </location>
</feature>
<comment type="caution">
    <text evidence="1">The sequence shown here is derived from an EMBL/GenBank/DDBJ whole genome shotgun (WGS) entry which is preliminary data.</text>
</comment>
<dbReference type="EMBL" id="CAUYUJ010021931">
    <property type="protein sequence ID" value="CAK0907876.1"/>
    <property type="molecule type" value="Genomic_DNA"/>
</dbReference>
<evidence type="ECO:0000313" key="1">
    <source>
        <dbReference type="EMBL" id="CAK0907876.1"/>
    </source>
</evidence>
<gene>
    <name evidence="1" type="ORF">PCOR1329_LOCUS82754</name>
</gene>
<evidence type="ECO:0000313" key="2">
    <source>
        <dbReference type="Proteomes" id="UP001189429"/>
    </source>
</evidence>
<name>A0ABN9Y996_9DINO</name>
<organism evidence="1 2">
    <name type="scientific">Prorocentrum cordatum</name>
    <dbReference type="NCBI Taxonomy" id="2364126"/>
    <lineage>
        <taxon>Eukaryota</taxon>
        <taxon>Sar</taxon>
        <taxon>Alveolata</taxon>
        <taxon>Dinophyceae</taxon>
        <taxon>Prorocentrales</taxon>
        <taxon>Prorocentraceae</taxon>
        <taxon>Prorocentrum</taxon>
    </lineage>
</organism>
<dbReference type="Proteomes" id="UP001189429">
    <property type="component" value="Unassembled WGS sequence"/>
</dbReference>